<dbReference type="RefSeq" id="WP_233730847.1">
    <property type="nucleotide sequence ID" value="NZ_JAJVCN010000003.1"/>
</dbReference>
<evidence type="ECO:0000313" key="2">
    <source>
        <dbReference type="Proteomes" id="UP001521150"/>
    </source>
</evidence>
<protein>
    <submittedName>
        <fullName evidence="1">Uncharacterized protein</fullName>
    </submittedName>
</protein>
<sequence>MRPSDHKWAEVVNVFYNCRVDGRDATFGVSGAQGTGHFRRETGRLDANDVTRVLAHFAEPPRQEAVQKALATDHMVAIEGPHRTGKRSGAIVALHRKAPDDIFVLSPVSTLKELAKHDYERGKGYLVDHVGIPAAEPEQTWGAVRDVVREAGAFLVVTLQKPADVDVVLCVHWERPPLEDVLHAHLPGDESLHHAFPADYDMTAVAKAAARIRAGTSVDEVLAGLSAKTSFEDGHIPELVTLVFSPGVELDEFDRRLAALKARMPGTAPESDLITVDENGVRQFKDPGDQTRVLAELNERLPKAGWDSIRAWLHEIVRENDLPVASGLAKLAEIDLVDVERSFLQPWSAGDIGWRGQTTATLVLWTMCLQESSLPIALRIVKGWAQQGTATQRQTAAVALSGEIGVRFPAEAVDEIWRLLQRSSPSDEGVYTAAVARLFATLAQEGDDSGLVLELLGHRLNAEKPASQQVLRSVLDVLSVRHGLADDLAVGTFLDREPERAELVGTLWDAALREPGRQREALDALLAGFERFTPEQAREIREVLAKRQAHTWHPPPETFTEEEEDPEPYPVVERRPLRPARKRLLRKSRTDEVSKPQAHEVLVYEVDGSFVLEASKSATSVAVVDMTRDKPVVVSFLIRSRERTPFAVRVTFACTVTDPVRVVADDARTFMHNRLTSHRRVFQLGTGRAVSEVDVVRRDVTAQIRAFLHVRPMSMTGLTIRLADVDVLAYQVRDEDVS</sequence>
<gene>
    <name evidence="1" type="ORF">LWC34_42465</name>
</gene>
<name>A0ABS8ZNU7_9PSEU</name>
<dbReference type="EMBL" id="JAJVCN010000003">
    <property type="protein sequence ID" value="MCE7009435.1"/>
    <property type="molecule type" value="Genomic_DNA"/>
</dbReference>
<reference evidence="1 2" key="1">
    <citation type="submission" date="2021-12" db="EMBL/GenBank/DDBJ databases">
        <title>Genome sequence of Kibdelosporangium philippinense ATCC 49844.</title>
        <authorList>
            <person name="Fedorov E.A."/>
            <person name="Omeragic M."/>
            <person name="Shalygina K.F."/>
            <person name="Maclea K.S."/>
        </authorList>
    </citation>
    <scope>NUCLEOTIDE SEQUENCE [LARGE SCALE GENOMIC DNA]</scope>
    <source>
        <strain evidence="1 2">ATCC 49844</strain>
    </source>
</reference>
<evidence type="ECO:0000313" key="1">
    <source>
        <dbReference type="EMBL" id="MCE7009435.1"/>
    </source>
</evidence>
<accession>A0ABS8ZNU7</accession>
<dbReference type="Proteomes" id="UP001521150">
    <property type="component" value="Unassembled WGS sequence"/>
</dbReference>
<keyword evidence="2" id="KW-1185">Reference proteome</keyword>
<comment type="caution">
    <text evidence="1">The sequence shown here is derived from an EMBL/GenBank/DDBJ whole genome shotgun (WGS) entry which is preliminary data.</text>
</comment>
<proteinExistence type="predicted"/>
<organism evidence="1 2">
    <name type="scientific">Kibdelosporangium philippinense</name>
    <dbReference type="NCBI Taxonomy" id="211113"/>
    <lineage>
        <taxon>Bacteria</taxon>
        <taxon>Bacillati</taxon>
        <taxon>Actinomycetota</taxon>
        <taxon>Actinomycetes</taxon>
        <taxon>Pseudonocardiales</taxon>
        <taxon>Pseudonocardiaceae</taxon>
        <taxon>Kibdelosporangium</taxon>
    </lineage>
</organism>